<dbReference type="Proteomes" id="UP000663801">
    <property type="component" value="Unassembled WGS sequence"/>
</dbReference>
<dbReference type="EMBL" id="JAERWL010000015">
    <property type="protein sequence ID" value="MBM9478203.1"/>
    <property type="molecule type" value="Genomic_DNA"/>
</dbReference>
<proteinExistence type="predicted"/>
<evidence type="ECO:0000259" key="2">
    <source>
        <dbReference type="Pfam" id="PF00296"/>
    </source>
</evidence>
<reference evidence="3" key="1">
    <citation type="submission" date="2021-01" db="EMBL/GenBank/DDBJ databases">
        <title>KCTC 19127 draft genome.</title>
        <authorList>
            <person name="An D."/>
        </authorList>
    </citation>
    <scope>NUCLEOTIDE SEQUENCE</scope>
    <source>
        <strain evidence="3">KCTC 19127</strain>
    </source>
</reference>
<dbReference type="PANTHER" id="PTHR43244:SF1">
    <property type="entry name" value="5,10-METHYLENETETRAHYDROMETHANOPTERIN REDUCTASE"/>
    <property type="match status" value="1"/>
</dbReference>
<sequence>MTTLGVVHLPQNPPEKLREVARAADAAGLDELWLWEDCFLTGGVSTAAAILAWTERLGVGIGLLPVPLRNVALTAMELATLEAYFPGRTVPAVGHGVLDWMGQVGARAASPMTLLREYTTALQALLRGDTVTTDGRYVHLDGVALDWPPAAPPRLLVGATGPRTLQLAGELGEGTVLSSNTTPDEVRAARVEIDRGRATAGRGEPATIAVFVIAATGPDAAQRLDRELRRWNYDPARDIGIAGGADDVATAVRRWTDAGADTVVLQPTLDEPDVIGFVEFVAGQVAPLVR</sequence>
<gene>
    <name evidence="3" type="ORF">JL107_17275</name>
</gene>
<evidence type="ECO:0000256" key="1">
    <source>
        <dbReference type="ARBA" id="ARBA00023002"/>
    </source>
</evidence>
<dbReference type="Pfam" id="PF00296">
    <property type="entry name" value="Bac_luciferase"/>
    <property type="match status" value="1"/>
</dbReference>
<dbReference type="PANTHER" id="PTHR43244">
    <property type="match status" value="1"/>
</dbReference>
<dbReference type="AlphaFoldDB" id="A0A938YNX5"/>
<dbReference type="RefSeq" id="WP_205258324.1">
    <property type="nucleotide sequence ID" value="NZ_BAAAPV010000002.1"/>
</dbReference>
<dbReference type="InterPro" id="IPR011251">
    <property type="entry name" value="Luciferase-like_dom"/>
</dbReference>
<organism evidence="3 4">
    <name type="scientific">Nakamurella flavida</name>
    <dbReference type="NCBI Taxonomy" id="363630"/>
    <lineage>
        <taxon>Bacteria</taxon>
        <taxon>Bacillati</taxon>
        <taxon>Actinomycetota</taxon>
        <taxon>Actinomycetes</taxon>
        <taxon>Nakamurellales</taxon>
        <taxon>Nakamurellaceae</taxon>
        <taxon>Nakamurella</taxon>
    </lineage>
</organism>
<dbReference type="GO" id="GO:0016705">
    <property type="term" value="F:oxidoreductase activity, acting on paired donors, with incorporation or reduction of molecular oxygen"/>
    <property type="evidence" value="ECO:0007669"/>
    <property type="project" value="InterPro"/>
</dbReference>
<feature type="domain" description="Luciferase-like" evidence="2">
    <location>
        <begin position="10"/>
        <end position="231"/>
    </location>
</feature>
<dbReference type="Gene3D" id="3.20.20.30">
    <property type="entry name" value="Luciferase-like domain"/>
    <property type="match status" value="1"/>
</dbReference>
<dbReference type="InterPro" id="IPR036661">
    <property type="entry name" value="Luciferase-like_sf"/>
</dbReference>
<name>A0A938YNX5_9ACTN</name>
<evidence type="ECO:0000313" key="4">
    <source>
        <dbReference type="Proteomes" id="UP000663801"/>
    </source>
</evidence>
<dbReference type="CDD" id="cd01097">
    <property type="entry name" value="Tetrahydromethanopterin_reductase"/>
    <property type="match status" value="1"/>
</dbReference>
<accession>A0A938YNX5</accession>
<keyword evidence="1" id="KW-0560">Oxidoreductase</keyword>
<evidence type="ECO:0000313" key="3">
    <source>
        <dbReference type="EMBL" id="MBM9478203.1"/>
    </source>
</evidence>
<dbReference type="InterPro" id="IPR050564">
    <property type="entry name" value="F420-G6PD/mer"/>
</dbReference>
<comment type="caution">
    <text evidence="3">The sequence shown here is derived from an EMBL/GenBank/DDBJ whole genome shotgun (WGS) entry which is preliminary data.</text>
</comment>
<protein>
    <submittedName>
        <fullName evidence="3">LLM class flavin-dependent oxidoreductase</fullName>
    </submittedName>
</protein>
<keyword evidence="4" id="KW-1185">Reference proteome</keyword>
<dbReference type="SUPFAM" id="SSF51679">
    <property type="entry name" value="Bacterial luciferase-like"/>
    <property type="match status" value="1"/>
</dbReference>